<dbReference type="Proteomes" id="UP000004274">
    <property type="component" value="Unassembled WGS sequence"/>
</dbReference>
<sequence>MAPISLASDPNLEHYLCKLYHFFFHSTQTLGNTSSEKGGHNI</sequence>
<comment type="caution">
    <text evidence="1">The sequence shown here is derived from an EMBL/GenBank/DDBJ whole genome shotgun (WGS) entry which is preliminary data.</text>
</comment>
<organism evidence="1 2">
    <name type="scientific">Streptococcus cristatus ATCC 51100</name>
    <dbReference type="NCBI Taxonomy" id="889201"/>
    <lineage>
        <taxon>Bacteria</taxon>
        <taxon>Bacillati</taxon>
        <taxon>Bacillota</taxon>
        <taxon>Bacilli</taxon>
        <taxon>Lactobacillales</taxon>
        <taxon>Streptococcaceae</taxon>
        <taxon>Streptococcus</taxon>
    </lineage>
</organism>
<dbReference type="AlphaFoldDB" id="A0AAV3EH68"/>
<evidence type="ECO:0000313" key="2">
    <source>
        <dbReference type="Proteomes" id="UP000004274"/>
    </source>
</evidence>
<gene>
    <name evidence="1" type="ORF">HMPREF9960_0180</name>
</gene>
<reference evidence="1 2" key="1">
    <citation type="submission" date="2011-05" db="EMBL/GenBank/DDBJ databases">
        <authorList>
            <person name="Durkin A.S."/>
            <person name="McCorrison J."/>
            <person name="Torralba M."/>
            <person name="Gillis M."/>
            <person name="Methe B."/>
            <person name="Sutton G."/>
            <person name="Nelson K.E."/>
        </authorList>
    </citation>
    <scope>NUCLEOTIDE SEQUENCE [LARGE SCALE GENOMIC DNA]</scope>
    <source>
        <strain evidence="1 2">ATCC 51100</strain>
    </source>
</reference>
<dbReference type="EMBL" id="AFUE01000002">
    <property type="protein sequence ID" value="EGU69004.1"/>
    <property type="molecule type" value="Genomic_DNA"/>
</dbReference>
<evidence type="ECO:0000313" key="1">
    <source>
        <dbReference type="EMBL" id="EGU69004.1"/>
    </source>
</evidence>
<protein>
    <submittedName>
        <fullName evidence="1">Uncharacterized protein</fullName>
    </submittedName>
</protein>
<name>A0AAV3EH68_STRCR</name>
<accession>A0AAV3EH68</accession>
<proteinExistence type="predicted"/>